<dbReference type="Proteomes" id="UP000782312">
    <property type="component" value="Unassembled WGS sequence"/>
</dbReference>
<keyword evidence="5" id="KW-0547">Nucleotide-binding</keyword>
<dbReference type="SUPFAM" id="SSF52172">
    <property type="entry name" value="CheY-like"/>
    <property type="match status" value="1"/>
</dbReference>
<evidence type="ECO:0000256" key="3">
    <source>
        <dbReference type="ARBA" id="ARBA00022553"/>
    </source>
</evidence>
<dbReference type="GO" id="GO:0005524">
    <property type="term" value="F:ATP binding"/>
    <property type="evidence" value="ECO:0007669"/>
    <property type="project" value="UniProtKB-KW"/>
</dbReference>
<comment type="subcellular location">
    <subcellularLocation>
        <location evidence="1">Cell membrane</location>
        <topology evidence="1">Multi-pass membrane protein</topology>
    </subcellularLocation>
</comment>
<dbReference type="CDD" id="cd00088">
    <property type="entry name" value="HPT"/>
    <property type="match status" value="1"/>
</dbReference>
<evidence type="ECO:0000313" key="15">
    <source>
        <dbReference type="EMBL" id="MBI3129642.1"/>
    </source>
</evidence>
<gene>
    <name evidence="15" type="ORF">HYZ11_18690</name>
</gene>
<dbReference type="Pfam" id="PF01627">
    <property type="entry name" value="Hpt"/>
    <property type="match status" value="1"/>
</dbReference>
<evidence type="ECO:0000256" key="8">
    <source>
        <dbReference type="ARBA" id="ARBA00023012"/>
    </source>
</evidence>
<name>A0A932MQG7_UNCTE</name>
<dbReference type="Gene3D" id="1.20.120.160">
    <property type="entry name" value="HPT domain"/>
    <property type="match status" value="1"/>
</dbReference>
<evidence type="ECO:0000256" key="9">
    <source>
        <dbReference type="ARBA" id="ARBA00023136"/>
    </source>
</evidence>
<evidence type="ECO:0000256" key="5">
    <source>
        <dbReference type="ARBA" id="ARBA00022741"/>
    </source>
</evidence>
<evidence type="ECO:0000256" key="10">
    <source>
        <dbReference type="PROSITE-ProRule" id="PRU00110"/>
    </source>
</evidence>
<organism evidence="15 16">
    <name type="scientific">Tectimicrobiota bacterium</name>
    <dbReference type="NCBI Taxonomy" id="2528274"/>
    <lineage>
        <taxon>Bacteria</taxon>
        <taxon>Pseudomonadati</taxon>
        <taxon>Nitrospinota/Tectimicrobiota group</taxon>
        <taxon>Candidatus Tectimicrobiota</taxon>
    </lineage>
</organism>
<dbReference type="SMART" id="SM00448">
    <property type="entry name" value="REC"/>
    <property type="match status" value="1"/>
</dbReference>
<sequence>MDEPRQPKPGPAPGKGRPALPSYRGRVLLAEDSPVNQMVARKLLGIFGCEVEVAESGEDALVLWEGGAFDLVFLDCRMPGMDGYEVARAIREREGGEARRTPIVALTAETTLDERRWCLEAGMDDFLPKPITAEAVGAVLSRWLSAAGAPPPPVPPAPPPREEPVLRLETLVSFIGMEGEPGEGGVIENMVKLFLSLTPPKLSSLRDAVGRSDGKAAEELAHALKSSCYAMGAWKMGDLCDRLEKLGVGGELGEAPALVESLEREFTRARSELALKPWER</sequence>
<protein>
    <submittedName>
        <fullName evidence="15">Response regulator</fullName>
    </submittedName>
</protein>
<proteinExistence type="predicted"/>
<evidence type="ECO:0000256" key="2">
    <source>
        <dbReference type="ARBA" id="ARBA00022475"/>
    </source>
</evidence>
<keyword evidence="3 11" id="KW-0597">Phosphoprotein</keyword>
<keyword evidence="6" id="KW-0067">ATP-binding</keyword>
<feature type="modified residue" description="Phosphohistidine" evidence="10">
    <location>
        <position position="222"/>
    </location>
</feature>
<dbReference type="InterPro" id="IPR001789">
    <property type="entry name" value="Sig_transdc_resp-reg_receiver"/>
</dbReference>
<evidence type="ECO:0000256" key="4">
    <source>
        <dbReference type="ARBA" id="ARBA00022692"/>
    </source>
</evidence>
<evidence type="ECO:0000256" key="11">
    <source>
        <dbReference type="PROSITE-ProRule" id="PRU00169"/>
    </source>
</evidence>
<evidence type="ECO:0000313" key="16">
    <source>
        <dbReference type="Proteomes" id="UP000782312"/>
    </source>
</evidence>
<dbReference type="Gene3D" id="3.40.50.2300">
    <property type="match status" value="1"/>
</dbReference>
<dbReference type="GO" id="GO:0004672">
    <property type="term" value="F:protein kinase activity"/>
    <property type="evidence" value="ECO:0007669"/>
    <property type="project" value="UniProtKB-ARBA"/>
</dbReference>
<evidence type="ECO:0000256" key="7">
    <source>
        <dbReference type="ARBA" id="ARBA00022989"/>
    </source>
</evidence>
<evidence type="ECO:0000256" key="12">
    <source>
        <dbReference type="SAM" id="MobiDB-lite"/>
    </source>
</evidence>
<dbReference type="PROSITE" id="PS50894">
    <property type="entry name" value="HPT"/>
    <property type="match status" value="1"/>
</dbReference>
<dbReference type="GO" id="GO:0000160">
    <property type="term" value="P:phosphorelay signal transduction system"/>
    <property type="evidence" value="ECO:0007669"/>
    <property type="project" value="UniProtKB-KW"/>
</dbReference>
<keyword evidence="9" id="KW-0472">Membrane</keyword>
<evidence type="ECO:0000259" key="13">
    <source>
        <dbReference type="PROSITE" id="PS50110"/>
    </source>
</evidence>
<evidence type="ECO:0000259" key="14">
    <source>
        <dbReference type="PROSITE" id="PS50894"/>
    </source>
</evidence>
<dbReference type="AlphaFoldDB" id="A0A932MQG7"/>
<dbReference type="EMBL" id="JACPUR010000041">
    <property type="protein sequence ID" value="MBI3129642.1"/>
    <property type="molecule type" value="Genomic_DNA"/>
</dbReference>
<dbReference type="PROSITE" id="PS50110">
    <property type="entry name" value="RESPONSE_REGULATORY"/>
    <property type="match status" value="1"/>
</dbReference>
<dbReference type="InterPro" id="IPR011006">
    <property type="entry name" value="CheY-like_superfamily"/>
</dbReference>
<dbReference type="PANTHER" id="PTHR45339">
    <property type="entry name" value="HYBRID SIGNAL TRANSDUCTION HISTIDINE KINASE J"/>
    <property type="match status" value="1"/>
</dbReference>
<feature type="modified residue" description="4-aspartylphosphate" evidence="11">
    <location>
        <position position="75"/>
    </location>
</feature>
<feature type="domain" description="Response regulatory" evidence="13">
    <location>
        <begin position="26"/>
        <end position="144"/>
    </location>
</feature>
<keyword evidence="4" id="KW-0812">Transmembrane</keyword>
<dbReference type="GO" id="GO:0005886">
    <property type="term" value="C:plasma membrane"/>
    <property type="evidence" value="ECO:0007669"/>
    <property type="project" value="UniProtKB-SubCell"/>
</dbReference>
<evidence type="ECO:0000256" key="1">
    <source>
        <dbReference type="ARBA" id="ARBA00004651"/>
    </source>
</evidence>
<feature type="region of interest" description="Disordered" evidence="12">
    <location>
        <begin position="1"/>
        <end position="21"/>
    </location>
</feature>
<dbReference type="SUPFAM" id="SSF47226">
    <property type="entry name" value="Histidine-containing phosphotransfer domain, HPT domain"/>
    <property type="match status" value="1"/>
</dbReference>
<feature type="domain" description="HPt" evidence="14">
    <location>
        <begin position="183"/>
        <end position="276"/>
    </location>
</feature>
<reference evidence="15" key="1">
    <citation type="submission" date="2020-07" db="EMBL/GenBank/DDBJ databases">
        <title>Huge and variable diversity of episymbiotic CPR bacteria and DPANN archaea in groundwater ecosystems.</title>
        <authorList>
            <person name="He C.Y."/>
            <person name="Keren R."/>
            <person name="Whittaker M."/>
            <person name="Farag I.F."/>
            <person name="Doudna J."/>
            <person name="Cate J.H.D."/>
            <person name="Banfield J.F."/>
        </authorList>
    </citation>
    <scope>NUCLEOTIDE SEQUENCE</scope>
    <source>
        <strain evidence="15">NC_groundwater_763_Ag_S-0.2um_68_21</strain>
    </source>
</reference>
<keyword evidence="8" id="KW-0902">Two-component regulatory system</keyword>
<evidence type="ECO:0000256" key="6">
    <source>
        <dbReference type="ARBA" id="ARBA00022840"/>
    </source>
</evidence>
<dbReference type="InterPro" id="IPR036641">
    <property type="entry name" value="HPT_dom_sf"/>
</dbReference>
<comment type="caution">
    <text evidence="15">The sequence shown here is derived from an EMBL/GenBank/DDBJ whole genome shotgun (WGS) entry which is preliminary data.</text>
</comment>
<accession>A0A932MQG7</accession>
<keyword evidence="2" id="KW-1003">Cell membrane</keyword>
<keyword evidence="7" id="KW-1133">Transmembrane helix</keyword>
<dbReference type="Pfam" id="PF00072">
    <property type="entry name" value="Response_reg"/>
    <property type="match status" value="1"/>
</dbReference>
<dbReference type="InterPro" id="IPR008207">
    <property type="entry name" value="Sig_transdc_His_kin_Hpt_dom"/>
</dbReference>
<dbReference type="PANTHER" id="PTHR45339:SF1">
    <property type="entry name" value="HYBRID SIGNAL TRANSDUCTION HISTIDINE KINASE J"/>
    <property type="match status" value="1"/>
</dbReference>
<dbReference type="CDD" id="cd17546">
    <property type="entry name" value="REC_hyHK_CKI1_RcsC-like"/>
    <property type="match status" value="1"/>
</dbReference>